<comment type="similarity">
    <text evidence="1">Belongs to the N-acylglucosamine 2-epimerase family.</text>
</comment>
<organism evidence="3 4">
    <name type="scientific">Candidatus Phycosocius spiralis</name>
    <dbReference type="NCBI Taxonomy" id="2815099"/>
    <lineage>
        <taxon>Bacteria</taxon>
        <taxon>Pseudomonadati</taxon>
        <taxon>Pseudomonadota</taxon>
        <taxon>Alphaproteobacteria</taxon>
        <taxon>Caulobacterales</taxon>
        <taxon>Caulobacterales incertae sedis</taxon>
        <taxon>Candidatus Phycosocius</taxon>
    </lineage>
</organism>
<accession>A0ABQ4PUX1</accession>
<comment type="caution">
    <text evidence="3">The sequence shown here is derived from an EMBL/GenBank/DDBJ whole genome shotgun (WGS) entry which is preliminary data.</text>
</comment>
<evidence type="ECO:0000256" key="2">
    <source>
        <dbReference type="ARBA" id="ARBA00023235"/>
    </source>
</evidence>
<gene>
    <name evidence="3" type="ORF">PsB1_0948</name>
</gene>
<dbReference type="Gene3D" id="1.50.10.10">
    <property type="match status" value="1"/>
</dbReference>
<name>A0ABQ4PUX1_9PROT</name>
<evidence type="ECO:0000313" key="4">
    <source>
        <dbReference type="Proteomes" id="UP001161064"/>
    </source>
</evidence>
<dbReference type="InterPro" id="IPR008928">
    <property type="entry name" value="6-hairpin_glycosidase_sf"/>
</dbReference>
<reference evidence="3" key="1">
    <citation type="submission" date="2021-05" db="EMBL/GenBank/DDBJ databases">
        <authorList>
            <person name="Tanabe Y."/>
        </authorList>
    </citation>
    <scope>NUCLEOTIDE SEQUENCE</scope>
    <source>
        <strain evidence="3">BOTRYCO-1</strain>
    </source>
</reference>
<dbReference type="InterPro" id="IPR012341">
    <property type="entry name" value="6hp_glycosidase-like_sf"/>
</dbReference>
<protein>
    <recommendedName>
        <fullName evidence="5">Mannose-6-phosphate isomerase</fullName>
    </recommendedName>
</protein>
<dbReference type="RefSeq" id="WP_284359426.1">
    <property type="nucleotide sequence ID" value="NZ_BPFZ01000004.1"/>
</dbReference>
<evidence type="ECO:0000313" key="3">
    <source>
        <dbReference type="EMBL" id="GIU66794.1"/>
    </source>
</evidence>
<dbReference type="EMBL" id="BPFZ01000004">
    <property type="protein sequence ID" value="GIU66794.1"/>
    <property type="molecule type" value="Genomic_DNA"/>
</dbReference>
<keyword evidence="4" id="KW-1185">Reference proteome</keyword>
<sequence>MQEVVQRLRAWMFDQALPLWAELGWDKSHGGPVEELGLDFKPSDPGFKRVRVFCRQLYVFSHSYILGWERGLSEAHRMFQSMMSCCWQGSKLGWAKRVSSDHKILDPTTDLYDNAFALFALGWYYRVAPSPDVLQLMLETADVIDQKLRHPKLGFWHQIPPQGPRLQNPHMHLLEASLVCYESTQAQIFARLAHEVFGLFQSHFFNTNTKALCEYFDDDLIPLLGQQGRLVEPGHQFEWAWILVTADNLLGLELGTLVDDLIGFAEAKGVDHATAATYNAILDDGSLIDAGSRTWPNTERLKAAVARFKLMGHDPWPVILPTIDLLFSRYLNTNPLGGWVDAFDANGHQTATTMPTSTFYHLFLAFAEILKLADAR</sequence>
<dbReference type="Proteomes" id="UP001161064">
    <property type="component" value="Unassembled WGS sequence"/>
</dbReference>
<dbReference type="Pfam" id="PF07221">
    <property type="entry name" value="GlcNAc_2-epim"/>
    <property type="match status" value="1"/>
</dbReference>
<proteinExistence type="inferred from homology"/>
<keyword evidence="2" id="KW-0413">Isomerase</keyword>
<evidence type="ECO:0000256" key="1">
    <source>
        <dbReference type="ARBA" id="ARBA00008558"/>
    </source>
</evidence>
<evidence type="ECO:0008006" key="5">
    <source>
        <dbReference type="Google" id="ProtNLM"/>
    </source>
</evidence>
<reference evidence="3" key="2">
    <citation type="journal article" date="2023" name="ISME Commun">
        <title>Characterization of a bloom-associated alphaproteobacterial lineage, 'Candidatus Phycosocius': insights into freshwater algal-bacterial interactions.</title>
        <authorList>
            <person name="Tanabe Y."/>
            <person name="Yamaguchi H."/>
            <person name="Yoshida M."/>
            <person name="Kai A."/>
            <person name="Okazaki Y."/>
        </authorList>
    </citation>
    <scope>NUCLEOTIDE SEQUENCE</scope>
    <source>
        <strain evidence="3">BOTRYCO-1</strain>
    </source>
</reference>
<dbReference type="InterPro" id="IPR010819">
    <property type="entry name" value="AGE/CE"/>
</dbReference>
<dbReference type="PANTHER" id="PTHR15108">
    <property type="entry name" value="N-ACYLGLUCOSAMINE-2-EPIMERASE"/>
    <property type="match status" value="1"/>
</dbReference>
<dbReference type="SUPFAM" id="SSF48208">
    <property type="entry name" value="Six-hairpin glycosidases"/>
    <property type="match status" value="1"/>
</dbReference>